<dbReference type="Proteomes" id="UP000199045">
    <property type="component" value="Unassembled WGS sequence"/>
</dbReference>
<dbReference type="STRING" id="104663.SAMN04488121_102794"/>
<organism evidence="1 2">
    <name type="scientific">Chitinophaga filiformis</name>
    <name type="common">Myxococcus filiformis</name>
    <name type="synonym">Flexibacter filiformis</name>
    <dbReference type="NCBI Taxonomy" id="104663"/>
    <lineage>
        <taxon>Bacteria</taxon>
        <taxon>Pseudomonadati</taxon>
        <taxon>Bacteroidota</taxon>
        <taxon>Chitinophagia</taxon>
        <taxon>Chitinophagales</taxon>
        <taxon>Chitinophagaceae</taxon>
        <taxon>Chitinophaga</taxon>
    </lineage>
</organism>
<protein>
    <submittedName>
        <fullName evidence="1">Uncharacterized protein</fullName>
    </submittedName>
</protein>
<dbReference type="AlphaFoldDB" id="A0A1G7NG88"/>
<reference evidence="1 2" key="1">
    <citation type="submission" date="2016-10" db="EMBL/GenBank/DDBJ databases">
        <authorList>
            <person name="de Groot N.N."/>
        </authorList>
    </citation>
    <scope>NUCLEOTIDE SEQUENCE [LARGE SCALE GENOMIC DNA]</scope>
    <source>
        <strain evidence="1 2">DSM 527</strain>
    </source>
</reference>
<evidence type="ECO:0000313" key="1">
    <source>
        <dbReference type="EMBL" id="SDF73043.1"/>
    </source>
</evidence>
<evidence type="ECO:0000313" key="2">
    <source>
        <dbReference type="Proteomes" id="UP000199045"/>
    </source>
</evidence>
<proteinExistence type="predicted"/>
<gene>
    <name evidence="1" type="ORF">SAMN04488121_102794</name>
</gene>
<dbReference type="EMBL" id="FNBN01000002">
    <property type="protein sequence ID" value="SDF73043.1"/>
    <property type="molecule type" value="Genomic_DNA"/>
</dbReference>
<name>A0A1G7NG88_CHIFI</name>
<accession>A0A1G7NG88</accession>
<sequence length="71" mass="8101">MPAALSLLSDWFTSFCFYDTGEYLLNEVMAAISSFPTPQAERINVDEKPLMENSWEYLCTKPGTRYKPATL</sequence>